<proteinExistence type="predicted"/>
<dbReference type="Pfam" id="PF01965">
    <property type="entry name" value="DJ-1_PfpI"/>
    <property type="match status" value="1"/>
</dbReference>
<dbReference type="PROSITE" id="PS01124">
    <property type="entry name" value="HTH_ARAC_FAMILY_2"/>
    <property type="match status" value="1"/>
</dbReference>
<dbReference type="SUPFAM" id="SSF46689">
    <property type="entry name" value="Homeodomain-like"/>
    <property type="match status" value="2"/>
</dbReference>
<dbReference type="OrthoDB" id="9793400at2"/>
<dbReference type="PANTHER" id="PTHR43130">
    <property type="entry name" value="ARAC-FAMILY TRANSCRIPTIONAL REGULATOR"/>
    <property type="match status" value="1"/>
</dbReference>
<dbReference type="EMBL" id="CP033221">
    <property type="protein sequence ID" value="AZV80904.1"/>
    <property type="molecule type" value="Genomic_DNA"/>
</dbReference>
<dbReference type="InterPro" id="IPR002818">
    <property type="entry name" value="DJ-1/PfpI"/>
</dbReference>
<reference evidence="5 6" key="1">
    <citation type="submission" date="2018-10" db="EMBL/GenBank/DDBJ databases">
        <title>Parasedimentitalea marina sp. nov., a psychrophilic bacterium isolated from deep seawater of the New Britain Trench.</title>
        <authorList>
            <person name="Cao J."/>
        </authorList>
    </citation>
    <scope>NUCLEOTIDE SEQUENCE [LARGE SCALE GENOMIC DNA]</scope>
    <source>
        <strain evidence="5 6">W43</strain>
        <plasmid evidence="5 6">pW43B</plasmid>
    </source>
</reference>
<evidence type="ECO:0000313" key="6">
    <source>
        <dbReference type="Proteomes" id="UP000283063"/>
    </source>
</evidence>
<protein>
    <submittedName>
        <fullName evidence="5">GlxA family transcriptional regulator</fullName>
    </submittedName>
</protein>
<evidence type="ECO:0000313" key="5">
    <source>
        <dbReference type="EMBL" id="AZV80904.1"/>
    </source>
</evidence>
<keyword evidence="5" id="KW-0614">Plasmid</keyword>
<feature type="domain" description="HTH araC/xylS-type" evidence="4">
    <location>
        <begin position="217"/>
        <end position="315"/>
    </location>
</feature>
<dbReference type="Proteomes" id="UP000283063">
    <property type="component" value="Plasmid pW43B"/>
</dbReference>
<keyword evidence="2" id="KW-0238">DNA-binding</keyword>
<dbReference type="InterPro" id="IPR009057">
    <property type="entry name" value="Homeodomain-like_sf"/>
</dbReference>
<dbReference type="GO" id="GO:0003700">
    <property type="term" value="F:DNA-binding transcription factor activity"/>
    <property type="evidence" value="ECO:0007669"/>
    <property type="project" value="InterPro"/>
</dbReference>
<evidence type="ECO:0000256" key="3">
    <source>
        <dbReference type="ARBA" id="ARBA00023163"/>
    </source>
</evidence>
<name>A0A3T0NA23_9RHOB</name>
<dbReference type="KEGG" id="sedi:EBB79_22470"/>
<keyword evidence="6" id="KW-1185">Reference proteome</keyword>
<evidence type="ECO:0000259" key="4">
    <source>
        <dbReference type="PROSITE" id="PS01124"/>
    </source>
</evidence>
<gene>
    <name evidence="5" type="ORF">EBB79_22470</name>
</gene>
<dbReference type="InterPro" id="IPR052158">
    <property type="entry name" value="INH-QAR"/>
</dbReference>
<evidence type="ECO:0000256" key="2">
    <source>
        <dbReference type="ARBA" id="ARBA00023125"/>
    </source>
</evidence>
<dbReference type="CDD" id="cd03136">
    <property type="entry name" value="GATase1_AraC_ArgR_like"/>
    <property type="match status" value="1"/>
</dbReference>
<evidence type="ECO:0000256" key="1">
    <source>
        <dbReference type="ARBA" id="ARBA00023015"/>
    </source>
</evidence>
<dbReference type="PRINTS" id="PR00032">
    <property type="entry name" value="HTHARAC"/>
</dbReference>
<dbReference type="AlphaFoldDB" id="A0A3T0NA23"/>
<dbReference type="GO" id="GO:0043565">
    <property type="term" value="F:sequence-specific DNA binding"/>
    <property type="evidence" value="ECO:0007669"/>
    <property type="project" value="InterPro"/>
</dbReference>
<dbReference type="Gene3D" id="3.40.50.880">
    <property type="match status" value="1"/>
</dbReference>
<accession>A0A3T0NA23</accession>
<dbReference type="SUPFAM" id="SSF52317">
    <property type="entry name" value="Class I glutamine amidotransferase-like"/>
    <property type="match status" value="1"/>
</dbReference>
<dbReference type="PANTHER" id="PTHR43130:SF3">
    <property type="entry name" value="HTH-TYPE TRANSCRIPTIONAL REGULATOR RV1931C"/>
    <property type="match status" value="1"/>
</dbReference>
<geneLocation type="plasmid" evidence="5 6">
    <name>pW43B</name>
</geneLocation>
<keyword evidence="1" id="KW-0805">Transcription regulation</keyword>
<dbReference type="SMART" id="SM00342">
    <property type="entry name" value="HTH_ARAC"/>
    <property type="match status" value="1"/>
</dbReference>
<dbReference type="InterPro" id="IPR018060">
    <property type="entry name" value="HTH_AraC"/>
</dbReference>
<keyword evidence="3" id="KW-0804">Transcription</keyword>
<organism evidence="5 6">
    <name type="scientific">Parasedimentitalea marina</name>
    <dbReference type="NCBI Taxonomy" id="2483033"/>
    <lineage>
        <taxon>Bacteria</taxon>
        <taxon>Pseudomonadati</taxon>
        <taxon>Pseudomonadota</taxon>
        <taxon>Alphaproteobacteria</taxon>
        <taxon>Rhodobacterales</taxon>
        <taxon>Paracoccaceae</taxon>
        <taxon>Parasedimentitalea</taxon>
    </lineage>
</organism>
<dbReference type="Gene3D" id="1.10.10.60">
    <property type="entry name" value="Homeodomain-like"/>
    <property type="match status" value="1"/>
</dbReference>
<dbReference type="InterPro" id="IPR029062">
    <property type="entry name" value="Class_I_gatase-like"/>
</dbReference>
<sequence>MNQPVTRHWFVLIPRFNMFALSGLLEPARVANYLSPTPLYSQNFISFDGEVISASNGMTINCEQPPSKIDRNDVVFVVGSWGCEHYNNTKMLPWIRLQSRSGVRLCAVEMASYIFARAGLLAGKLATTQWSYLAGFHEQYPDTIVSEQLFTEDGLMMSCSGGGSCVDLMLYLIQKDHGNALAGEISDQILHHPVRPGNTPQRKTLGRRLVTLEPGVRAAIDLIERNMSEPPSVPEIADTIGISQRQLERQFNKAVGCTVVQFGLLLRLQHSRVLLISTDLGVREIATASGFNSLSHFAYAFKKCFGRRPSEYRQAWPEQDTTPHWPGTLSKFLETLKAKNDLKQSQK</sequence>
<dbReference type="InterPro" id="IPR020449">
    <property type="entry name" value="Tscrpt_reg_AraC-type_HTH"/>
</dbReference>
<dbReference type="Pfam" id="PF12833">
    <property type="entry name" value="HTH_18"/>
    <property type="match status" value="1"/>
</dbReference>